<dbReference type="Proteomes" id="UP000254326">
    <property type="component" value="Unassembled WGS sequence"/>
</dbReference>
<evidence type="ECO:0000259" key="1">
    <source>
        <dbReference type="Pfam" id="PF07238"/>
    </source>
</evidence>
<keyword evidence="3" id="KW-1185">Reference proteome</keyword>
<reference evidence="2 3" key="1">
    <citation type="submission" date="2018-06" db="EMBL/GenBank/DDBJ databases">
        <title>Marinomonas sp. YLB-05 draft genome sequence.</title>
        <authorList>
            <person name="Yu L."/>
            <person name="Tang X."/>
        </authorList>
    </citation>
    <scope>NUCLEOTIDE SEQUENCE [LARGE SCALE GENOMIC DNA]</scope>
    <source>
        <strain evidence="2 3">YLB-05</strain>
    </source>
</reference>
<accession>A0A370UEB2</accession>
<dbReference type="GO" id="GO:0035438">
    <property type="term" value="F:cyclic-di-GMP binding"/>
    <property type="evidence" value="ECO:0007669"/>
    <property type="project" value="InterPro"/>
</dbReference>
<sequence length="141" mass="15989">MSRESSIEYHSTERRNAIRVTPVDHKIQFEHSSTVYPCRDISVLGVGLETDASLPFTIGEIVAFVLNQDDYVIGQVRARLVHKKSSHSGWQFTALEDSVKEFVDNLVLTTQKDQLKKVAKERRAAQEKAFLEQDDSSDDAH</sequence>
<dbReference type="RefSeq" id="WP_115466712.1">
    <property type="nucleotide sequence ID" value="NZ_QKRA01000001.1"/>
</dbReference>
<organism evidence="2 3">
    <name type="scientific">Marinomonas piezotolerans</name>
    <dbReference type="NCBI Taxonomy" id="2213058"/>
    <lineage>
        <taxon>Bacteria</taxon>
        <taxon>Pseudomonadati</taxon>
        <taxon>Pseudomonadota</taxon>
        <taxon>Gammaproteobacteria</taxon>
        <taxon>Oceanospirillales</taxon>
        <taxon>Oceanospirillaceae</taxon>
        <taxon>Marinomonas</taxon>
    </lineage>
</organism>
<gene>
    <name evidence="2" type="ORF">DN730_03555</name>
</gene>
<evidence type="ECO:0000313" key="3">
    <source>
        <dbReference type="Proteomes" id="UP000254326"/>
    </source>
</evidence>
<dbReference type="OrthoDB" id="6106291at2"/>
<name>A0A370UEB2_9GAMM</name>
<protein>
    <recommendedName>
        <fullName evidence="1">PilZ domain-containing protein</fullName>
    </recommendedName>
</protein>
<dbReference type="SUPFAM" id="SSF141371">
    <property type="entry name" value="PilZ domain-like"/>
    <property type="match status" value="1"/>
</dbReference>
<comment type="caution">
    <text evidence="2">The sequence shown here is derived from an EMBL/GenBank/DDBJ whole genome shotgun (WGS) entry which is preliminary data.</text>
</comment>
<dbReference type="Gene3D" id="2.40.10.220">
    <property type="entry name" value="predicted glycosyltransferase like domains"/>
    <property type="match status" value="1"/>
</dbReference>
<evidence type="ECO:0000313" key="2">
    <source>
        <dbReference type="EMBL" id="RDL46126.1"/>
    </source>
</evidence>
<proteinExistence type="predicted"/>
<dbReference type="EMBL" id="QKRA01000001">
    <property type="protein sequence ID" value="RDL46126.1"/>
    <property type="molecule type" value="Genomic_DNA"/>
</dbReference>
<feature type="domain" description="PilZ" evidence="1">
    <location>
        <begin position="13"/>
        <end position="106"/>
    </location>
</feature>
<dbReference type="InterPro" id="IPR009875">
    <property type="entry name" value="PilZ_domain"/>
</dbReference>
<dbReference type="Pfam" id="PF07238">
    <property type="entry name" value="PilZ"/>
    <property type="match status" value="1"/>
</dbReference>
<dbReference type="AlphaFoldDB" id="A0A370UEB2"/>